<keyword evidence="3" id="KW-0238">DNA-binding</keyword>
<dbReference type="Gene3D" id="1.10.10.10">
    <property type="entry name" value="Winged helix-like DNA-binding domain superfamily/Winged helix DNA-binding domain"/>
    <property type="match status" value="1"/>
</dbReference>
<dbReference type="SUPFAM" id="SSF46785">
    <property type="entry name" value="Winged helix' DNA-binding domain"/>
    <property type="match status" value="1"/>
</dbReference>
<evidence type="ECO:0000259" key="5">
    <source>
        <dbReference type="PROSITE" id="PS50931"/>
    </source>
</evidence>
<comment type="caution">
    <text evidence="6">The sequence shown here is derived from an EMBL/GenBank/DDBJ whole genome shotgun (WGS) entry which is preliminary data.</text>
</comment>
<dbReference type="PANTHER" id="PTHR30537">
    <property type="entry name" value="HTH-TYPE TRANSCRIPTIONAL REGULATOR"/>
    <property type="match status" value="1"/>
</dbReference>
<dbReference type="OrthoDB" id="9813056at2"/>
<feature type="domain" description="HTH lysR-type" evidence="5">
    <location>
        <begin position="5"/>
        <end position="62"/>
    </location>
</feature>
<organism evidence="6 7">
    <name type="scientific">Sphingomonas edaphi</name>
    <dbReference type="NCBI Taxonomy" id="2315689"/>
    <lineage>
        <taxon>Bacteria</taxon>
        <taxon>Pseudomonadati</taxon>
        <taxon>Pseudomonadota</taxon>
        <taxon>Alphaproteobacteria</taxon>
        <taxon>Sphingomonadales</taxon>
        <taxon>Sphingomonadaceae</taxon>
        <taxon>Sphingomonas</taxon>
    </lineage>
</organism>
<dbReference type="GO" id="GO:0043565">
    <property type="term" value="F:sequence-specific DNA binding"/>
    <property type="evidence" value="ECO:0007669"/>
    <property type="project" value="TreeGrafter"/>
</dbReference>
<dbReference type="InterPro" id="IPR005119">
    <property type="entry name" value="LysR_subst-bd"/>
</dbReference>
<evidence type="ECO:0000313" key="7">
    <source>
        <dbReference type="Proteomes" id="UP000285023"/>
    </source>
</evidence>
<dbReference type="GO" id="GO:0006351">
    <property type="term" value="P:DNA-templated transcription"/>
    <property type="evidence" value="ECO:0007669"/>
    <property type="project" value="TreeGrafter"/>
</dbReference>
<evidence type="ECO:0000313" key="6">
    <source>
        <dbReference type="EMBL" id="RIX32676.1"/>
    </source>
</evidence>
<evidence type="ECO:0000256" key="1">
    <source>
        <dbReference type="ARBA" id="ARBA00009437"/>
    </source>
</evidence>
<evidence type="ECO:0000256" key="2">
    <source>
        <dbReference type="ARBA" id="ARBA00023015"/>
    </source>
</evidence>
<dbReference type="PANTHER" id="PTHR30537:SF74">
    <property type="entry name" value="HTH-TYPE TRANSCRIPTIONAL REGULATOR TRPI"/>
    <property type="match status" value="1"/>
</dbReference>
<dbReference type="Pfam" id="PF03466">
    <property type="entry name" value="LysR_substrate"/>
    <property type="match status" value="1"/>
</dbReference>
<proteinExistence type="inferred from homology"/>
<dbReference type="InterPro" id="IPR036390">
    <property type="entry name" value="WH_DNA-bd_sf"/>
</dbReference>
<dbReference type="EMBL" id="QXTF01000001">
    <property type="protein sequence ID" value="RIX32676.1"/>
    <property type="molecule type" value="Genomic_DNA"/>
</dbReference>
<evidence type="ECO:0000256" key="3">
    <source>
        <dbReference type="ARBA" id="ARBA00023125"/>
    </source>
</evidence>
<protein>
    <submittedName>
        <fullName evidence="6">LysR family transcriptional regulator</fullName>
    </submittedName>
</protein>
<comment type="similarity">
    <text evidence="1">Belongs to the LysR transcriptional regulatory family.</text>
</comment>
<keyword evidence="7" id="KW-1185">Reference proteome</keyword>
<dbReference type="InterPro" id="IPR058163">
    <property type="entry name" value="LysR-type_TF_proteobact-type"/>
</dbReference>
<name>A0A418Q450_9SPHN</name>
<dbReference type="InterPro" id="IPR000847">
    <property type="entry name" value="LysR_HTH_N"/>
</dbReference>
<dbReference type="PRINTS" id="PR00039">
    <property type="entry name" value="HTHLYSR"/>
</dbReference>
<dbReference type="AlphaFoldDB" id="A0A418Q450"/>
<dbReference type="CDD" id="cd08432">
    <property type="entry name" value="PBP2_GcdR_TrpI_HvrB_AmpR_like"/>
    <property type="match status" value="1"/>
</dbReference>
<dbReference type="Proteomes" id="UP000285023">
    <property type="component" value="Unassembled WGS sequence"/>
</dbReference>
<keyword evidence="2" id="KW-0805">Transcription regulation</keyword>
<dbReference type="Gene3D" id="3.40.190.10">
    <property type="entry name" value="Periplasmic binding protein-like II"/>
    <property type="match status" value="2"/>
</dbReference>
<dbReference type="PROSITE" id="PS50931">
    <property type="entry name" value="HTH_LYSR"/>
    <property type="match status" value="1"/>
</dbReference>
<evidence type="ECO:0000256" key="4">
    <source>
        <dbReference type="ARBA" id="ARBA00023163"/>
    </source>
</evidence>
<dbReference type="InterPro" id="IPR036388">
    <property type="entry name" value="WH-like_DNA-bd_sf"/>
</dbReference>
<keyword evidence="4" id="KW-0804">Transcription</keyword>
<dbReference type="SUPFAM" id="SSF53850">
    <property type="entry name" value="Periplasmic binding protein-like II"/>
    <property type="match status" value="1"/>
</dbReference>
<gene>
    <name evidence="6" type="ORF">D3M59_02185</name>
</gene>
<dbReference type="Pfam" id="PF00126">
    <property type="entry name" value="HTH_1"/>
    <property type="match status" value="1"/>
</dbReference>
<reference evidence="6 7" key="1">
    <citation type="submission" date="2018-09" db="EMBL/GenBank/DDBJ databases">
        <title>Sphingomonas sp. DAC4.</title>
        <authorList>
            <person name="Seo T."/>
        </authorList>
    </citation>
    <scope>NUCLEOTIDE SEQUENCE [LARGE SCALE GENOMIC DNA]</scope>
    <source>
        <strain evidence="6 7">DAC4</strain>
    </source>
</reference>
<accession>A0A418Q450</accession>
<sequence>MRRLPPLSAIRVFEAAGRLENFTAAANELGMTQAAVSYQVKLLEGRLGAALFLREKGRAKLTPLGARLLPQLTQAFDAIATAFASHREEDEGLLTVSTTFTFANTWLAWRLGGFQVEHPDLAVRLATGNKLVDLKAGEADVAIRAGVGPWDGLESTELMPVDFSPMCAPSFLKRIEAQLGRAVEPRDLPNLPLISPEDIWWDAWFKAANVEGSSRPRRAGLRLDSQADEGHAAMGGQGFVLLTPAFWHNDISDGRLVQPFDLTATAGFRYWLVVAPERRQVPKIKRFREWLLAQVAEAGLPPQPPPLPAA</sequence>
<dbReference type="GO" id="GO:0003700">
    <property type="term" value="F:DNA-binding transcription factor activity"/>
    <property type="evidence" value="ECO:0007669"/>
    <property type="project" value="InterPro"/>
</dbReference>